<dbReference type="Proteomes" id="UP001321473">
    <property type="component" value="Unassembled WGS sequence"/>
</dbReference>
<feature type="domain" description="EF-hand" evidence="6">
    <location>
        <begin position="12"/>
        <end position="47"/>
    </location>
</feature>
<evidence type="ECO:0000313" key="7">
    <source>
        <dbReference type="EMBL" id="KAK8761362.1"/>
    </source>
</evidence>
<protein>
    <recommendedName>
        <fullName evidence="6">EF-hand domain-containing protein</fullName>
    </recommendedName>
</protein>
<reference evidence="7 8" key="1">
    <citation type="journal article" date="2023" name="Arcadia Sci">
        <title>De novo assembly of a long-read Amblyomma americanum tick genome.</title>
        <authorList>
            <person name="Chou S."/>
            <person name="Poskanzer K.E."/>
            <person name="Rollins M."/>
            <person name="Thuy-Boun P.S."/>
        </authorList>
    </citation>
    <scope>NUCLEOTIDE SEQUENCE [LARGE SCALE GENOMIC DNA]</scope>
    <source>
        <strain evidence="7">F_SG_1</strain>
        <tissue evidence="7">Salivary glands</tissue>
    </source>
</reference>
<sequence>MAGKASALAPVRDKAFLTSVFESMDRDRTGVINATELQRALANGTWKPFGEDLVMLMVKIFDREFTGKINFEQFSTLWANITDWYNSFKKVDRANCGRLDKTDLQTVFANMGHQLSLAVCHMMIRRFDQLGDNKIMMDDYLRMCVILHIANEEYKKINPEKTGSAKLTYDDFLCNTFEMWK</sequence>
<keyword evidence="8" id="KW-1185">Reference proteome</keyword>
<dbReference type="InterPro" id="IPR018247">
    <property type="entry name" value="EF_Hand_1_Ca_BS"/>
</dbReference>
<accession>A0AAQ4DFX2</accession>
<dbReference type="InterPro" id="IPR011992">
    <property type="entry name" value="EF-hand-dom_pair"/>
</dbReference>
<dbReference type="AlphaFoldDB" id="A0AAQ4DFX2"/>
<dbReference type="SMART" id="SM00054">
    <property type="entry name" value="EFh"/>
    <property type="match status" value="4"/>
</dbReference>
<dbReference type="GO" id="GO:0048306">
    <property type="term" value="F:calcium-dependent protein binding"/>
    <property type="evidence" value="ECO:0007669"/>
    <property type="project" value="UniProtKB-ARBA"/>
</dbReference>
<gene>
    <name evidence="7" type="ORF">V5799_027367</name>
</gene>
<evidence type="ECO:0000313" key="8">
    <source>
        <dbReference type="Proteomes" id="UP001321473"/>
    </source>
</evidence>
<dbReference type="InterPro" id="IPR002048">
    <property type="entry name" value="EF_hand_dom"/>
</dbReference>
<evidence type="ECO:0000259" key="6">
    <source>
        <dbReference type="PROSITE" id="PS50222"/>
    </source>
</evidence>
<evidence type="ECO:0000256" key="4">
    <source>
        <dbReference type="ARBA" id="ARBA00022737"/>
    </source>
</evidence>
<evidence type="ECO:0000256" key="1">
    <source>
        <dbReference type="ARBA" id="ARBA00004496"/>
    </source>
</evidence>
<dbReference type="PANTHER" id="PTHR46212">
    <property type="entry name" value="PEFLIN"/>
    <property type="match status" value="1"/>
</dbReference>
<keyword evidence="2" id="KW-0963">Cytoplasm</keyword>
<organism evidence="7 8">
    <name type="scientific">Amblyomma americanum</name>
    <name type="common">Lone star tick</name>
    <dbReference type="NCBI Taxonomy" id="6943"/>
    <lineage>
        <taxon>Eukaryota</taxon>
        <taxon>Metazoa</taxon>
        <taxon>Ecdysozoa</taxon>
        <taxon>Arthropoda</taxon>
        <taxon>Chelicerata</taxon>
        <taxon>Arachnida</taxon>
        <taxon>Acari</taxon>
        <taxon>Parasitiformes</taxon>
        <taxon>Ixodida</taxon>
        <taxon>Ixodoidea</taxon>
        <taxon>Ixodidae</taxon>
        <taxon>Amblyomminae</taxon>
        <taxon>Amblyomma</taxon>
    </lineage>
</organism>
<dbReference type="Pfam" id="PF13833">
    <property type="entry name" value="EF-hand_8"/>
    <property type="match status" value="1"/>
</dbReference>
<keyword evidence="3" id="KW-0479">Metal-binding</keyword>
<comment type="caution">
    <text evidence="7">The sequence shown here is derived from an EMBL/GenBank/DDBJ whole genome shotgun (WGS) entry which is preliminary data.</text>
</comment>
<evidence type="ECO:0000256" key="2">
    <source>
        <dbReference type="ARBA" id="ARBA00022490"/>
    </source>
</evidence>
<keyword evidence="4" id="KW-0677">Repeat</keyword>
<proteinExistence type="predicted"/>
<dbReference type="Pfam" id="PF13499">
    <property type="entry name" value="EF-hand_7"/>
    <property type="match status" value="1"/>
</dbReference>
<feature type="domain" description="EF-hand" evidence="6">
    <location>
        <begin position="79"/>
        <end position="114"/>
    </location>
</feature>
<evidence type="ECO:0000256" key="3">
    <source>
        <dbReference type="ARBA" id="ARBA00022723"/>
    </source>
</evidence>
<dbReference type="GO" id="GO:0005509">
    <property type="term" value="F:calcium ion binding"/>
    <property type="evidence" value="ECO:0007669"/>
    <property type="project" value="InterPro"/>
</dbReference>
<dbReference type="PANTHER" id="PTHR46212:SF9">
    <property type="entry name" value="PROGRAMMED CELL DEATH PROTEIN 6"/>
    <property type="match status" value="1"/>
</dbReference>
<dbReference type="PROSITE" id="PS00018">
    <property type="entry name" value="EF_HAND_1"/>
    <property type="match status" value="1"/>
</dbReference>
<dbReference type="GO" id="GO:0005737">
    <property type="term" value="C:cytoplasm"/>
    <property type="evidence" value="ECO:0007669"/>
    <property type="project" value="UniProtKB-SubCell"/>
</dbReference>
<comment type="subcellular location">
    <subcellularLocation>
        <location evidence="1">Cytoplasm</location>
    </subcellularLocation>
</comment>
<name>A0AAQ4DFX2_AMBAM</name>
<dbReference type="EMBL" id="JARKHS020031246">
    <property type="protein sequence ID" value="KAK8761362.1"/>
    <property type="molecule type" value="Genomic_DNA"/>
</dbReference>
<dbReference type="SUPFAM" id="SSF47473">
    <property type="entry name" value="EF-hand"/>
    <property type="match status" value="1"/>
</dbReference>
<dbReference type="InterPro" id="IPR051426">
    <property type="entry name" value="Peflin/Sorcin_CaBP"/>
</dbReference>
<dbReference type="Gene3D" id="1.10.238.10">
    <property type="entry name" value="EF-hand"/>
    <property type="match status" value="1"/>
</dbReference>
<evidence type="ECO:0000256" key="5">
    <source>
        <dbReference type="ARBA" id="ARBA00022837"/>
    </source>
</evidence>
<dbReference type="PROSITE" id="PS50222">
    <property type="entry name" value="EF_HAND_2"/>
    <property type="match status" value="2"/>
</dbReference>
<keyword evidence="5" id="KW-0106">Calcium</keyword>